<evidence type="ECO:0000313" key="2">
    <source>
        <dbReference type="EMBL" id="CAB4324674.1"/>
    </source>
</evidence>
<dbReference type="PANTHER" id="PTHR21621:SF0">
    <property type="entry name" value="BETA-CITRYLGLUTAMATE SYNTHASE B-RELATED"/>
    <property type="match status" value="1"/>
</dbReference>
<organism evidence="2">
    <name type="scientific">freshwater metagenome</name>
    <dbReference type="NCBI Taxonomy" id="449393"/>
    <lineage>
        <taxon>unclassified sequences</taxon>
        <taxon>metagenomes</taxon>
        <taxon>ecological metagenomes</taxon>
    </lineage>
</organism>
<dbReference type="AlphaFoldDB" id="A0A6J5YEL6"/>
<dbReference type="GO" id="GO:0046872">
    <property type="term" value="F:metal ion binding"/>
    <property type="evidence" value="ECO:0007669"/>
    <property type="project" value="InterPro"/>
</dbReference>
<dbReference type="GO" id="GO:0009432">
    <property type="term" value="P:SOS response"/>
    <property type="evidence" value="ECO:0007669"/>
    <property type="project" value="TreeGrafter"/>
</dbReference>
<dbReference type="PANTHER" id="PTHR21621">
    <property type="entry name" value="RIBOSOMAL PROTEIN S6 MODIFICATION PROTEIN"/>
    <property type="match status" value="1"/>
</dbReference>
<feature type="domain" description="ATP-grasp" evidence="1">
    <location>
        <begin position="135"/>
        <end position="326"/>
    </location>
</feature>
<proteinExistence type="predicted"/>
<dbReference type="SUPFAM" id="SSF56059">
    <property type="entry name" value="Glutathione synthetase ATP-binding domain-like"/>
    <property type="match status" value="1"/>
</dbReference>
<accession>A0A6J5YEL6</accession>
<reference evidence="2" key="1">
    <citation type="submission" date="2020-05" db="EMBL/GenBank/DDBJ databases">
        <authorList>
            <person name="Chiriac C."/>
            <person name="Salcher M."/>
            <person name="Ghai R."/>
            <person name="Kavagutti S V."/>
        </authorList>
    </citation>
    <scope>NUCLEOTIDE SEQUENCE</scope>
</reference>
<dbReference type="GO" id="GO:0018169">
    <property type="term" value="F:ribosomal S6-glutamic acid ligase activity"/>
    <property type="evidence" value="ECO:0007669"/>
    <property type="project" value="TreeGrafter"/>
</dbReference>
<dbReference type="PROSITE" id="PS50975">
    <property type="entry name" value="ATP_GRASP"/>
    <property type="match status" value="1"/>
</dbReference>
<dbReference type="EMBL" id="CAEMXZ010000192">
    <property type="protein sequence ID" value="CAB4324674.1"/>
    <property type="molecule type" value="Genomic_DNA"/>
</dbReference>
<dbReference type="GO" id="GO:0005524">
    <property type="term" value="F:ATP binding"/>
    <property type="evidence" value="ECO:0007669"/>
    <property type="project" value="InterPro"/>
</dbReference>
<sequence>MQTDRPALLITGPLDPVVEEFEVACEERGLPLLVLDREKYGIDWGLSWTSGGGRIECIVEHGRGSFDSRHLRSAFVRREFVTSAADAGLIGGEAEYIGVQRAIHVNSVLRWLSSRVPFMNEPLANIRAMSKMVQQQTALDVGLTVPRTFVGDSATLAADFQAVDSCPLCKKPIEATRLRTETGGVAVHLTKRFERRTLDELQSLKSCPCVLQQFIEKRDELRVTIVGQRVFACRIDTSSAHLDAQVDWRHYDWANTAHEIVELDETVRAQLLEFMARLELSYGAIDLVRGQDGATYFLEVNPLGQWLWIEDLTDVPISEAIIDWMEDPEPAYSLG</sequence>
<gene>
    <name evidence="2" type="ORF">UFOPK1392_02450</name>
</gene>
<dbReference type="Gene3D" id="3.30.470.20">
    <property type="entry name" value="ATP-grasp fold, B domain"/>
    <property type="match status" value="1"/>
</dbReference>
<dbReference type="GO" id="GO:0005737">
    <property type="term" value="C:cytoplasm"/>
    <property type="evidence" value="ECO:0007669"/>
    <property type="project" value="TreeGrafter"/>
</dbReference>
<evidence type="ECO:0000259" key="1">
    <source>
        <dbReference type="PROSITE" id="PS50975"/>
    </source>
</evidence>
<dbReference type="InterPro" id="IPR011761">
    <property type="entry name" value="ATP-grasp"/>
</dbReference>
<protein>
    <submittedName>
        <fullName evidence="2">Unannotated protein</fullName>
    </submittedName>
</protein>
<name>A0A6J5YEL6_9ZZZZ</name>